<proteinExistence type="predicted"/>
<keyword evidence="3" id="KW-1185">Reference proteome</keyword>
<evidence type="ECO:0000259" key="1">
    <source>
        <dbReference type="Pfam" id="PF01593"/>
    </source>
</evidence>
<feature type="domain" description="Amine oxidase" evidence="1">
    <location>
        <begin position="10"/>
        <end position="410"/>
    </location>
</feature>
<dbReference type="EMBL" id="CP148074">
    <property type="protein sequence ID" value="WXL24389.1"/>
    <property type="molecule type" value="Genomic_DNA"/>
</dbReference>
<dbReference type="PANTHER" id="PTHR42923:SF17">
    <property type="entry name" value="AMINE OXIDASE DOMAIN-CONTAINING PROTEIN"/>
    <property type="match status" value="1"/>
</dbReference>
<dbReference type="Gene3D" id="1.10.405.20">
    <property type="match status" value="1"/>
</dbReference>
<name>A0ABZ2RBK4_ECTME</name>
<organism evidence="2 3">
    <name type="scientific">Ectopseudomonas mendocina</name>
    <name type="common">Pseudomonas mendocina</name>
    <dbReference type="NCBI Taxonomy" id="300"/>
    <lineage>
        <taxon>Bacteria</taxon>
        <taxon>Pseudomonadati</taxon>
        <taxon>Pseudomonadota</taxon>
        <taxon>Gammaproteobacteria</taxon>
        <taxon>Pseudomonadales</taxon>
        <taxon>Pseudomonadaceae</taxon>
        <taxon>Ectopseudomonas</taxon>
    </lineage>
</organism>
<dbReference type="Proteomes" id="UP001476583">
    <property type="component" value="Chromosome"/>
</dbReference>
<dbReference type="InterPro" id="IPR050464">
    <property type="entry name" value="Zeta_carotene_desat/Oxidored"/>
</dbReference>
<dbReference type="InterPro" id="IPR002937">
    <property type="entry name" value="Amino_oxidase"/>
</dbReference>
<dbReference type="SUPFAM" id="SSF51905">
    <property type="entry name" value="FAD/NAD(P)-binding domain"/>
    <property type="match status" value="1"/>
</dbReference>
<dbReference type="PANTHER" id="PTHR42923">
    <property type="entry name" value="PROTOPORPHYRINOGEN OXIDASE"/>
    <property type="match status" value="1"/>
</dbReference>
<dbReference type="InterPro" id="IPR036188">
    <property type="entry name" value="FAD/NAD-bd_sf"/>
</dbReference>
<reference evidence="2 3" key="1">
    <citation type="submission" date="2024-03" db="EMBL/GenBank/DDBJ databases">
        <title>Complete genome of BD2.</title>
        <authorList>
            <person name="Cao G."/>
        </authorList>
    </citation>
    <scope>NUCLEOTIDE SEQUENCE [LARGE SCALE GENOMIC DNA]</scope>
    <source>
        <strain evidence="2 3">BD2</strain>
    </source>
</reference>
<sequence length="415" mass="47126">MKIAIIGSGISGLTCAYLLSRNHEVHVFESNDWIGGHTHTVDVEVAGTPYAIDTGFIVFNDWTYPNFIRLLQQLGVASQPTEMSFSVHDPRSGLEYNGNNLNSLFAQRRNLVSPGFWGMLWDITRFNRCVLDDLEKNRIDEATTLGQYLKANGYGQRFIEHYIVPMGSAIWSMSMADMQNFPLQFFVRFCKNHGLLSVNNRPQWHVISGGSRSYIPKLCASFEQRIRLNCPVHSVSRSDDRVVISSEWGEEQFDKVVFACHSDQALSLLRKPSQTEWEILRAIHYADNDVVLHTDTRLLPDRKLAWASWNYRLSDSDRVPAAVTYNMNILQGLKSDTTFCVSLNQTQAIAPNKILQRFQYAHPQYSLTAVAAQSRWAELQGQQNSYFCGAYWANGFHEDGVVSALRVAAQFGEHL</sequence>
<evidence type="ECO:0000313" key="2">
    <source>
        <dbReference type="EMBL" id="WXL24389.1"/>
    </source>
</evidence>
<dbReference type="Pfam" id="PF01593">
    <property type="entry name" value="Amino_oxidase"/>
    <property type="match status" value="1"/>
</dbReference>
<dbReference type="Gene3D" id="3.50.50.60">
    <property type="entry name" value="FAD/NAD(P)-binding domain"/>
    <property type="match status" value="1"/>
</dbReference>
<protein>
    <submittedName>
        <fullName evidence="2">FAD-dependent oxidoreductase</fullName>
    </submittedName>
</protein>
<gene>
    <name evidence="2" type="ORF">WG219_13750</name>
</gene>
<dbReference type="Gene3D" id="3.30.70.1990">
    <property type="match status" value="1"/>
</dbReference>
<evidence type="ECO:0000313" key="3">
    <source>
        <dbReference type="Proteomes" id="UP001476583"/>
    </source>
</evidence>
<accession>A0ABZ2RBK4</accession>